<feature type="chain" id="PRO_5042887140" evidence="1">
    <location>
        <begin position="24"/>
        <end position="96"/>
    </location>
</feature>
<keyword evidence="1" id="KW-0732">Signal</keyword>
<reference evidence="2" key="2">
    <citation type="submission" date="2023-05" db="EMBL/GenBank/DDBJ databases">
        <authorList>
            <consortium name="Lawrence Berkeley National Laboratory"/>
            <person name="Steindorff A."/>
            <person name="Hensen N."/>
            <person name="Bonometti L."/>
            <person name="Westerberg I."/>
            <person name="Brannstrom I.O."/>
            <person name="Guillou S."/>
            <person name="Cros-Aarteil S."/>
            <person name="Calhoun S."/>
            <person name="Haridas S."/>
            <person name="Kuo A."/>
            <person name="Mondo S."/>
            <person name="Pangilinan J."/>
            <person name="Riley R."/>
            <person name="Labutti K."/>
            <person name="Andreopoulos B."/>
            <person name="Lipzen A."/>
            <person name="Chen C."/>
            <person name="Yanf M."/>
            <person name="Daum C."/>
            <person name="Ng V."/>
            <person name="Clum A."/>
            <person name="Ohm R."/>
            <person name="Martin F."/>
            <person name="Silar P."/>
            <person name="Natvig D."/>
            <person name="Lalanne C."/>
            <person name="Gautier V."/>
            <person name="Ament-Velasquez S.L."/>
            <person name="Kruys A."/>
            <person name="Hutchinson M.I."/>
            <person name="Powell A.J."/>
            <person name="Barry K."/>
            <person name="Miller A.N."/>
            <person name="Grigoriev I.V."/>
            <person name="Debuchy R."/>
            <person name="Gladieux P."/>
            <person name="Thoren M.H."/>
            <person name="Johannesson H."/>
        </authorList>
    </citation>
    <scope>NUCLEOTIDE SEQUENCE</scope>
    <source>
        <strain evidence="2">CBS 103.79</strain>
    </source>
</reference>
<dbReference type="InterPro" id="IPR029055">
    <property type="entry name" value="Ntn_hydrolases_N"/>
</dbReference>
<dbReference type="AlphaFoldDB" id="A0AAN6MB44"/>
<keyword evidence="3" id="KW-1185">Reference proteome</keyword>
<evidence type="ECO:0000256" key="1">
    <source>
        <dbReference type="SAM" id="SignalP"/>
    </source>
</evidence>
<organism evidence="2 3">
    <name type="scientific">Staphylotrichum tortipilum</name>
    <dbReference type="NCBI Taxonomy" id="2831512"/>
    <lineage>
        <taxon>Eukaryota</taxon>
        <taxon>Fungi</taxon>
        <taxon>Dikarya</taxon>
        <taxon>Ascomycota</taxon>
        <taxon>Pezizomycotina</taxon>
        <taxon>Sordariomycetes</taxon>
        <taxon>Sordariomycetidae</taxon>
        <taxon>Sordariales</taxon>
        <taxon>Chaetomiaceae</taxon>
        <taxon>Staphylotrichum</taxon>
    </lineage>
</organism>
<protein>
    <submittedName>
        <fullName evidence="2">Uncharacterized protein</fullName>
    </submittedName>
</protein>
<feature type="signal peptide" evidence="1">
    <location>
        <begin position="1"/>
        <end position="23"/>
    </location>
</feature>
<evidence type="ECO:0000313" key="2">
    <source>
        <dbReference type="EMBL" id="KAK3896743.1"/>
    </source>
</evidence>
<gene>
    <name evidence="2" type="ORF">C8A05DRAFT_39713</name>
</gene>
<dbReference type="EMBL" id="MU856423">
    <property type="protein sequence ID" value="KAK3896743.1"/>
    <property type="molecule type" value="Genomic_DNA"/>
</dbReference>
<sequence>MAPSTLTNLLLPFSLPLLPIALAHPPSSPPPGPILPLVINTWGGPFTVATDAAYLALTSPNPTRPISALDAVQIGCAACERAQCDGTVGFGGSPDE</sequence>
<reference evidence="2" key="1">
    <citation type="journal article" date="2023" name="Mol. Phylogenet. Evol.">
        <title>Genome-scale phylogeny and comparative genomics of the fungal order Sordariales.</title>
        <authorList>
            <person name="Hensen N."/>
            <person name="Bonometti L."/>
            <person name="Westerberg I."/>
            <person name="Brannstrom I.O."/>
            <person name="Guillou S."/>
            <person name="Cros-Aarteil S."/>
            <person name="Calhoun S."/>
            <person name="Haridas S."/>
            <person name="Kuo A."/>
            <person name="Mondo S."/>
            <person name="Pangilinan J."/>
            <person name="Riley R."/>
            <person name="LaButti K."/>
            <person name="Andreopoulos B."/>
            <person name="Lipzen A."/>
            <person name="Chen C."/>
            <person name="Yan M."/>
            <person name="Daum C."/>
            <person name="Ng V."/>
            <person name="Clum A."/>
            <person name="Steindorff A."/>
            <person name="Ohm R.A."/>
            <person name="Martin F."/>
            <person name="Silar P."/>
            <person name="Natvig D.O."/>
            <person name="Lalanne C."/>
            <person name="Gautier V."/>
            <person name="Ament-Velasquez S.L."/>
            <person name="Kruys A."/>
            <person name="Hutchinson M.I."/>
            <person name="Powell A.J."/>
            <person name="Barry K."/>
            <person name="Miller A.N."/>
            <person name="Grigoriev I.V."/>
            <person name="Debuchy R."/>
            <person name="Gladieux P."/>
            <person name="Hiltunen Thoren M."/>
            <person name="Johannesson H."/>
        </authorList>
    </citation>
    <scope>NUCLEOTIDE SEQUENCE</scope>
    <source>
        <strain evidence="2">CBS 103.79</strain>
    </source>
</reference>
<evidence type="ECO:0000313" key="3">
    <source>
        <dbReference type="Proteomes" id="UP001303889"/>
    </source>
</evidence>
<feature type="non-terminal residue" evidence="2">
    <location>
        <position position="96"/>
    </location>
</feature>
<dbReference type="Proteomes" id="UP001303889">
    <property type="component" value="Unassembled WGS sequence"/>
</dbReference>
<dbReference type="SUPFAM" id="SSF56235">
    <property type="entry name" value="N-terminal nucleophile aminohydrolases (Ntn hydrolases)"/>
    <property type="match status" value="1"/>
</dbReference>
<accession>A0AAN6MB44</accession>
<proteinExistence type="predicted"/>
<comment type="caution">
    <text evidence="2">The sequence shown here is derived from an EMBL/GenBank/DDBJ whole genome shotgun (WGS) entry which is preliminary data.</text>
</comment>
<name>A0AAN6MB44_9PEZI</name>